<organism evidence="3 4">
    <name type="scientific">Chlorella sorokiniana</name>
    <name type="common">Freshwater green alga</name>
    <dbReference type="NCBI Taxonomy" id="3076"/>
    <lineage>
        <taxon>Eukaryota</taxon>
        <taxon>Viridiplantae</taxon>
        <taxon>Chlorophyta</taxon>
        <taxon>core chlorophytes</taxon>
        <taxon>Trebouxiophyceae</taxon>
        <taxon>Chlorellales</taxon>
        <taxon>Chlorellaceae</taxon>
        <taxon>Chlorella clade</taxon>
        <taxon>Chlorella</taxon>
    </lineage>
</organism>
<feature type="compositionally biased region" description="Low complexity" evidence="1">
    <location>
        <begin position="1"/>
        <end position="51"/>
    </location>
</feature>
<proteinExistence type="predicted"/>
<dbReference type="InterPro" id="IPR003029">
    <property type="entry name" value="S1_domain"/>
</dbReference>
<dbReference type="STRING" id="3076.A0A2P6TKQ0"/>
<sequence>MRVAAQTVVTAASTSGRPAPGAARPTAGARSAPRRAPGSSSSSSGRPSAAPQQQWQRRRHGERLPPPAVTNEGREMRDPSVLREDEDEYITIDPELPQPGTAHFGIPLERRIGTSYEDAVFKDEVDPEATEWWFTEPAGGWPTEKRRLRKLEVAEEVDTDDFAHAGAAAEGRTPLELIREGQVVRGTVVAQLLYHGAQVDIGAQWDALLPVQEDQWEEAAPFLQPGDEIEIRVHKLRDARFFRFPIQAEAVDRQLATVVMPPDAHIAPIDVREPTMSMEEIAAATGREWEVAEVTLQDEAQYDYSMDEAQYDYSMDEAQYDYSMGADLYYKKQERYQFFPEEKQAMDEHAAQLMQGW</sequence>
<dbReference type="InterPro" id="IPR044967">
    <property type="entry name" value="PTAC10"/>
</dbReference>
<evidence type="ECO:0000256" key="1">
    <source>
        <dbReference type="SAM" id="MobiDB-lite"/>
    </source>
</evidence>
<name>A0A2P6TKQ0_CHLSO</name>
<dbReference type="PROSITE" id="PS50126">
    <property type="entry name" value="S1"/>
    <property type="match status" value="1"/>
</dbReference>
<dbReference type="OrthoDB" id="514964at2759"/>
<comment type="caution">
    <text evidence="3">The sequence shown here is derived from an EMBL/GenBank/DDBJ whole genome shotgun (WGS) entry which is preliminary data.</text>
</comment>
<feature type="domain" description="S1 motif" evidence="2">
    <location>
        <begin position="181"/>
        <end position="249"/>
    </location>
</feature>
<evidence type="ECO:0000313" key="3">
    <source>
        <dbReference type="EMBL" id="PRW44855.1"/>
    </source>
</evidence>
<feature type="region of interest" description="Disordered" evidence="1">
    <location>
        <begin position="1"/>
        <end position="82"/>
    </location>
</feature>
<evidence type="ECO:0000259" key="2">
    <source>
        <dbReference type="PROSITE" id="PS50126"/>
    </source>
</evidence>
<dbReference type="PANTHER" id="PTHR36371:SF1">
    <property type="entry name" value="PROTEIN PLASTID TRANSCRIPTIONALLY ACTIVE 10"/>
    <property type="match status" value="1"/>
</dbReference>
<gene>
    <name evidence="3" type="ORF">C2E21_6439</name>
</gene>
<feature type="compositionally biased region" description="Basic and acidic residues" evidence="1">
    <location>
        <begin position="72"/>
        <end position="82"/>
    </location>
</feature>
<dbReference type="InterPro" id="IPR012340">
    <property type="entry name" value="NA-bd_OB-fold"/>
</dbReference>
<protein>
    <submittedName>
        <fullName evidence="3">PLASTID TRANSCRIPTIONALLY ACTIVE 10-like isoform C</fullName>
    </submittedName>
</protein>
<dbReference type="SUPFAM" id="SSF50249">
    <property type="entry name" value="Nucleic acid-binding proteins"/>
    <property type="match status" value="1"/>
</dbReference>
<reference evidence="3 4" key="1">
    <citation type="journal article" date="2018" name="Plant J.">
        <title>Genome sequences of Chlorella sorokiniana UTEX 1602 and Micractinium conductrix SAG 241.80: implications to maltose excretion by a green alga.</title>
        <authorList>
            <person name="Arriola M.B."/>
            <person name="Velmurugan N."/>
            <person name="Zhang Y."/>
            <person name="Plunkett M.H."/>
            <person name="Hondzo H."/>
            <person name="Barney B.M."/>
        </authorList>
    </citation>
    <scope>NUCLEOTIDE SEQUENCE [LARGE SCALE GENOMIC DNA]</scope>
    <source>
        <strain evidence="4">UTEX 1602</strain>
    </source>
</reference>
<dbReference type="Gene3D" id="2.40.50.140">
    <property type="entry name" value="Nucleic acid-binding proteins"/>
    <property type="match status" value="1"/>
</dbReference>
<keyword evidence="4" id="KW-1185">Reference proteome</keyword>
<dbReference type="GO" id="GO:0000427">
    <property type="term" value="C:plastid-encoded plastid RNA polymerase complex"/>
    <property type="evidence" value="ECO:0007669"/>
    <property type="project" value="InterPro"/>
</dbReference>
<dbReference type="Proteomes" id="UP000239899">
    <property type="component" value="Unassembled WGS sequence"/>
</dbReference>
<dbReference type="GO" id="GO:0003723">
    <property type="term" value="F:RNA binding"/>
    <property type="evidence" value="ECO:0007669"/>
    <property type="project" value="InterPro"/>
</dbReference>
<dbReference type="AlphaFoldDB" id="A0A2P6TKQ0"/>
<evidence type="ECO:0000313" key="4">
    <source>
        <dbReference type="Proteomes" id="UP000239899"/>
    </source>
</evidence>
<accession>A0A2P6TKQ0</accession>
<dbReference type="PANTHER" id="PTHR36371">
    <property type="entry name" value="PROTEIN PLASTID TRANSCRIPTIONALLY ACTIVE 10"/>
    <property type="match status" value="1"/>
</dbReference>
<dbReference type="EMBL" id="LHPG02000012">
    <property type="protein sequence ID" value="PRW44855.1"/>
    <property type="molecule type" value="Genomic_DNA"/>
</dbReference>